<keyword evidence="2" id="KW-1185">Reference proteome</keyword>
<dbReference type="Proteomes" id="UP000186817">
    <property type="component" value="Unassembled WGS sequence"/>
</dbReference>
<accession>A0A1Q9E5A2</accession>
<protein>
    <submittedName>
        <fullName evidence="1">Uncharacterized protein</fullName>
    </submittedName>
</protein>
<dbReference type="OrthoDB" id="2187549at2759"/>
<sequence length="127" mass="14285">MPGNKKGVQKGYPLIIQATAMKYEESPFDKDFVSAMIPKLEYEERLATMPELPSSLPSNHGVPSQCLGPKTAEKQLLGKFEGESQFFHQRVFEIESRDCLWLTVVVELAVGPCPLLLRRNQTVETFA</sequence>
<comment type="caution">
    <text evidence="1">The sequence shown here is derived from an EMBL/GenBank/DDBJ whole genome shotgun (WGS) entry which is preliminary data.</text>
</comment>
<reference evidence="1 2" key="1">
    <citation type="submission" date="2016-02" db="EMBL/GenBank/DDBJ databases">
        <title>Genome analysis of coral dinoflagellate symbionts highlights evolutionary adaptations to a symbiotic lifestyle.</title>
        <authorList>
            <person name="Aranda M."/>
            <person name="Li Y."/>
            <person name="Liew Y.J."/>
            <person name="Baumgarten S."/>
            <person name="Simakov O."/>
            <person name="Wilson M."/>
            <person name="Piel J."/>
            <person name="Ashoor H."/>
            <person name="Bougouffa S."/>
            <person name="Bajic V.B."/>
            <person name="Ryu T."/>
            <person name="Ravasi T."/>
            <person name="Bayer T."/>
            <person name="Micklem G."/>
            <person name="Kim H."/>
            <person name="Bhak J."/>
            <person name="Lajeunesse T.C."/>
            <person name="Voolstra C.R."/>
        </authorList>
    </citation>
    <scope>NUCLEOTIDE SEQUENCE [LARGE SCALE GENOMIC DNA]</scope>
    <source>
        <strain evidence="1 2">CCMP2467</strain>
    </source>
</reference>
<gene>
    <name evidence="1" type="ORF">AK812_SmicGene14549</name>
</gene>
<proteinExistence type="predicted"/>
<dbReference type="Gene3D" id="2.20.25.10">
    <property type="match status" value="1"/>
</dbReference>
<name>A0A1Q9E5A2_SYMMI</name>
<dbReference type="AlphaFoldDB" id="A0A1Q9E5A2"/>
<organism evidence="1 2">
    <name type="scientific">Symbiodinium microadriaticum</name>
    <name type="common">Dinoflagellate</name>
    <name type="synonym">Zooxanthella microadriatica</name>
    <dbReference type="NCBI Taxonomy" id="2951"/>
    <lineage>
        <taxon>Eukaryota</taxon>
        <taxon>Sar</taxon>
        <taxon>Alveolata</taxon>
        <taxon>Dinophyceae</taxon>
        <taxon>Suessiales</taxon>
        <taxon>Symbiodiniaceae</taxon>
        <taxon>Symbiodinium</taxon>
    </lineage>
</organism>
<dbReference type="EMBL" id="LSRX01000261">
    <property type="protein sequence ID" value="OLQ02586.1"/>
    <property type="molecule type" value="Genomic_DNA"/>
</dbReference>
<evidence type="ECO:0000313" key="2">
    <source>
        <dbReference type="Proteomes" id="UP000186817"/>
    </source>
</evidence>
<evidence type="ECO:0000313" key="1">
    <source>
        <dbReference type="EMBL" id="OLQ02586.1"/>
    </source>
</evidence>